<comment type="caution">
    <text evidence="1">The sequence shown here is derived from an EMBL/GenBank/DDBJ whole genome shotgun (WGS) entry which is preliminary data.</text>
</comment>
<evidence type="ECO:0000313" key="1">
    <source>
        <dbReference type="EMBL" id="KAG5616151.1"/>
    </source>
</evidence>
<protein>
    <submittedName>
        <fullName evidence="1">Uncharacterized protein</fullName>
    </submittedName>
</protein>
<sequence length="113" mass="13162">MSLNCKLKCSSTYEPKLQVTTLFKLACEFTCVTDEQKRRVKQDILAKFKDAFVKSHKGIDRDFYICWPSTYSPKLERAYRDVNLSKPNGMRSLLASLSPRLKDKMHHVLSCRK</sequence>
<keyword evidence="2" id="KW-1185">Reference proteome</keyword>
<proteinExistence type="predicted"/>
<organism evidence="1 2">
    <name type="scientific">Solanum commersonii</name>
    <name type="common">Commerson's wild potato</name>
    <name type="synonym">Commerson's nightshade</name>
    <dbReference type="NCBI Taxonomy" id="4109"/>
    <lineage>
        <taxon>Eukaryota</taxon>
        <taxon>Viridiplantae</taxon>
        <taxon>Streptophyta</taxon>
        <taxon>Embryophyta</taxon>
        <taxon>Tracheophyta</taxon>
        <taxon>Spermatophyta</taxon>
        <taxon>Magnoliopsida</taxon>
        <taxon>eudicotyledons</taxon>
        <taxon>Gunneridae</taxon>
        <taxon>Pentapetalae</taxon>
        <taxon>asterids</taxon>
        <taxon>lamiids</taxon>
        <taxon>Solanales</taxon>
        <taxon>Solanaceae</taxon>
        <taxon>Solanoideae</taxon>
        <taxon>Solaneae</taxon>
        <taxon>Solanum</taxon>
    </lineage>
</organism>
<dbReference type="Proteomes" id="UP000824120">
    <property type="component" value="Chromosome 3"/>
</dbReference>
<evidence type="ECO:0000313" key="2">
    <source>
        <dbReference type="Proteomes" id="UP000824120"/>
    </source>
</evidence>
<name>A0A9J5ZW74_SOLCO</name>
<dbReference type="AlphaFoldDB" id="A0A9J5ZW74"/>
<accession>A0A9J5ZW74</accession>
<reference evidence="1 2" key="1">
    <citation type="submission" date="2020-09" db="EMBL/GenBank/DDBJ databases">
        <title>De no assembly of potato wild relative species, Solanum commersonii.</title>
        <authorList>
            <person name="Cho K."/>
        </authorList>
    </citation>
    <scope>NUCLEOTIDE SEQUENCE [LARGE SCALE GENOMIC DNA]</scope>
    <source>
        <strain evidence="1">LZ3.2</strain>
        <tissue evidence="1">Leaf</tissue>
    </source>
</reference>
<gene>
    <name evidence="1" type="ORF">H5410_015975</name>
</gene>
<dbReference type="EMBL" id="JACXVP010000003">
    <property type="protein sequence ID" value="KAG5616151.1"/>
    <property type="molecule type" value="Genomic_DNA"/>
</dbReference>